<dbReference type="EMBL" id="LGKO01000004">
    <property type="protein sequence ID" value="KPL83239.1"/>
    <property type="molecule type" value="Genomic_DNA"/>
</dbReference>
<evidence type="ECO:0000313" key="2">
    <source>
        <dbReference type="EMBL" id="KPL83239.1"/>
    </source>
</evidence>
<dbReference type="GO" id="GO:0006779">
    <property type="term" value="P:porphyrin-containing compound biosynthetic process"/>
    <property type="evidence" value="ECO:0007669"/>
    <property type="project" value="InterPro"/>
</dbReference>
<dbReference type="Pfam" id="PF01208">
    <property type="entry name" value="URO-D"/>
    <property type="match status" value="1"/>
</dbReference>
<dbReference type="AlphaFoldDB" id="A0A0P6YKZ7"/>
<evidence type="ECO:0000313" key="3">
    <source>
        <dbReference type="Proteomes" id="UP000050544"/>
    </source>
</evidence>
<dbReference type="RefSeq" id="WP_054521651.1">
    <property type="nucleotide sequence ID" value="NZ_LGKO01000004.1"/>
</dbReference>
<feature type="domain" description="Uroporphyrinogen decarboxylase (URO-D)" evidence="1">
    <location>
        <begin position="8"/>
        <end position="327"/>
    </location>
</feature>
<dbReference type="PANTHER" id="PTHR47099">
    <property type="entry name" value="METHYLCOBAMIDE:COM METHYLTRANSFERASE MTBA"/>
    <property type="match status" value="1"/>
</dbReference>
<dbReference type="SUPFAM" id="SSF51726">
    <property type="entry name" value="UROD/MetE-like"/>
    <property type="match status" value="1"/>
</dbReference>
<dbReference type="GO" id="GO:0004853">
    <property type="term" value="F:uroporphyrinogen decarboxylase activity"/>
    <property type="evidence" value="ECO:0007669"/>
    <property type="project" value="InterPro"/>
</dbReference>
<evidence type="ECO:0000259" key="1">
    <source>
        <dbReference type="Pfam" id="PF01208"/>
    </source>
</evidence>
<sequence>MSTLDHFTRLERCLAGEPVDRIPVALWRHFPVDDQSPDGLAAAIIAFQDTYDFDLIKVTPASSYCLHDWGVTDRWEGDPEGTRTYIHHPIQNPEDWDRLPLLDPQRGALGDMLRTLHLLKKYYGSKVPILQTIFSPLAQAKNLAGEDRLILHLRTAPDALHAGLKRITETTLTFVEALKGIGIDGIFFAVQHARFSVLSASEFREFGRAYDLNILDAVRDFWLNIGHIHGENIMFEQIRGYPVQVLNWHDQQTPPSLKEALEQVPVAVCGGLSQWSTMALGTPEDVRREASKAIQETQGRRFILGTGCVLPIITPHGNIRAAREAAAAI</sequence>
<dbReference type="InterPro" id="IPR052024">
    <property type="entry name" value="Methanogen_methyltrans"/>
</dbReference>
<proteinExistence type="predicted"/>
<reference evidence="2 3" key="1">
    <citation type="submission" date="2015-07" db="EMBL/GenBank/DDBJ databases">
        <title>Whole genome sequence of Thermanaerothrix daxensis DSM 23592.</title>
        <authorList>
            <person name="Hemp J."/>
            <person name="Ward L.M."/>
            <person name="Pace L.A."/>
            <person name="Fischer W.W."/>
        </authorList>
    </citation>
    <scope>NUCLEOTIDE SEQUENCE [LARGE SCALE GENOMIC DNA]</scope>
    <source>
        <strain evidence="2 3">GNS-1</strain>
    </source>
</reference>
<dbReference type="Proteomes" id="UP000050544">
    <property type="component" value="Unassembled WGS sequence"/>
</dbReference>
<keyword evidence="3" id="KW-1185">Reference proteome</keyword>
<accession>A0A0P6YKZ7</accession>
<protein>
    <recommendedName>
        <fullName evidence="1">Uroporphyrinogen decarboxylase (URO-D) domain-containing protein</fullName>
    </recommendedName>
</protein>
<name>A0A0P6YKZ7_9CHLR</name>
<dbReference type="OrthoDB" id="7375127at2"/>
<gene>
    <name evidence="2" type="ORF">SE15_08340</name>
</gene>
<dbReference type="InterPro" id="IPR000257">
    <property type="entry name" value="Uroporphyrinogen_deCOase"/>
</dbReference>
<dbReference type="Gene3D" id="3.20.20.210">
    <property type="match status" value="1"/>
</dbReference>
<dbReference type="PANTHER" id="PTHR47099:SF1">
    <property type="entry name" value="METHYLCOBAMIDE:COM METHYLTRANSFERASE MTBA"/>
    <property type="match status" value="1"/>
</dbReference>
<organism evidence="2 3">
    <name type="scientific">Thermanaerothrix daxensis</name>
    <dbReference type="NCBI Taxonomy" id="869279"/>
    <lineage>
        <taxon>Bacteria</taxon>
        <taxon>Bacillati</taxon>
        <taxon>Chloroflexota</taxon>
        <taxon>Anaerolineae</taxon>
        <taxon>Anaerolineales</taxon>
        <taxon>Anaerolineaceae</taxon>
        <taxon>Thermanaerothrix</taxon>
    </lineage>
</organism>
<dbReference type="InterPro" id="IPR038071">
    <property type="entry name" value="UROD/MetE-like_sf"/>
</dbReference>
<dbReference type="STRING" id="869279.SE15_08340"/>
<comment type="caution">
    <text evidence="2">The sequence shown here is derived from an EMBL/GenBank/DDBJ whole genome shotgun (WGS) entry which is preliminary data.</text>
</comment>